<dbReference type="CDD" id="cd05233">
    <property type="entry name" value="SDR_c"/>
    <property type="match status" value="1"/>
</dbReference>
<dbReference type="PANTHER" id="PTHR24321">
    <property type="entry name" value="DEHYDROGENASES, SHORT CHAIN"/>
    <property type="match status" value="1"/>
</dbReference>
<dbReference type="InterPro" id="IPR002347">
    <property type="entry name" value="SDR_fam"/>
</dbReference>
<dbReference type="Gene3D" id="3.40.50.720">
    <property type="entry name" value="NAD(P)-binding Rossmann-like Domain"/>
    <property type="match status" value="1"/>
</dbReference>
<dbReference type="PANTHER" id="PTHR24321:SF8">
    <property type="entry name" value="ESTRADIOL 17-BETA-DEHYDROGENASE 8-RELATED"/>
    <property type="match status" value="1"/>
</dbReference>
<keyword evidence="4" id="KW-1185">Reference proteome</keyword>
<dbReference type="Pfam" id="PF13561">
    <property type="entry name" value="adh_short_C2"/>
    <property type="match status" value="1"/>
</dbReference>
<dbReference type="RefSeq" id="WP_128393493.1">
    <property type="nucleotide sequence ID" value="NZ_SHKO01000001.1"/>
</dbReference>
<proteinExistence type="inferred from homology"/>
<dbReference type="Proteomes" id="UP000293398">
    <property type="component" value="Unassembled WGS sequence"/>
</dbReference>
<dbReference type="PRINTS" id="PR00081">
    <property type="entry name" value="GDHRDH"/>
</dbReference>
<reference evidence="3 4" key="1">
    <citation type="submission" date="2019-02" db="EMBL/GenBank/DDBJ databases">
        <title>Genomic Encyclopedia of Type Strains, Phase IV (KMG-IV): sequencing the most valuable type-strain genomes for metagenomic binning, comparative biology and taxonomic classification.</title>
        <authorList>
            <person name="Goeker M."/>
        </authorList>
    </citation>
    <scope>NUCLEOTIDE SEQUENCE [LARGE SCALE GENOMIC DNA]</scope>
    <source>
        <strain evidence="3 4">DSM 23814</strain>
    </source>
</reference>
<evidence type="ECO:0000256" key="1">
    <source>
        <dbReference type="ARBA" id="ARBA00006484"/>
    </source>
</evidence>
<organism evidence="3 4">
    <name type="scientific">Advenella incenata</name>
    <dbReference type="NCBI Taxonomy" id="267800"/>
    <lineage>
        <taxon>Bacteria</taxon>
        <taxon>Pseudomonadati</taxon>
        <taxon>Pseudomonadota</taxon>
        <taxon>Betaproteobacteria</taxon>
        <taxon>Burkholderiales</taxon>
        <taxon>Alcaligenaceae</taxon>
    </lineage>
</organism>
<dbReference type="InterPro" id="IPR036291">
    <property type="entry name" value="NAD(P)-bd_dom_sf"/>
</dbReference>
<dbReference type="OrthoDB" id="8687320at2"/>
<gene>
    <name evidence="3" type="ORF">EV681_0184</name>
</gene>
<dbReference type="GO" id="GO:0016491">
    <property type="term" value="F:oxidoreductase activity"/>
    <property type="evidence" value="ECO:0007669"/>
    <property type="project" value="UniProtKB-KW"/>
</dbReference>
<dbReference type="PRINTS" id="PR00080">
    <property type="entry name" value="SDRFAMILY"/>
</dbReference>
<evidence type="ECO:0000313" key="3">
    <source>
        <dbReference type="EMBL" id="RZT98407.1"/>
    </source>
</evidence>
<accession>A0A4Q7VQA9</accession>
<keyword evidence="2" id="KW-0560">Oxidoreductase</keyword>
<dbReference type="FunFam" id="3.40.50.720:FF:000084">
    <property type="entry name" value="Short-chain dehydrogenase reductase"/>
    <property type="match status" value="1"/>
</dbReference>
<dbReference type="EMBL" id="SHKO01000001">
    <property type="protein sequence ID" value="RZT98407.1"/>
    <property type="molecule type" value="Genomic_DNA"/>
</dbReference>
<evidence type="ECO:0000313" key="4">
    <source>
        <dbReference type="Proteomes" id="UP000293398"/>
    </source>
</evidence>
<dbReference type="SUPFAM" id="SSF51735">
    <property type="entry name" value="NAD(P)-binding Rossmann-fold domains"/>
    <property type="match status" value="1"/>
</dbReference>
<protein>
    <submittedName>
        <fullName evidence="3">NAD(P)-dependent dehydrogenase (Short-subunit alcohol dehydrogenase family)</fullName>
    </submittedName>
</protein>
<comment type="similarity">
    <text evidence="1">Belongs to the short-chain dehydrogenases/reductases (SDR) family.</text>
</comment>
<comment type="caution">
    <text evidence="3">The sequence shown here is derived from an EMBL/GenBank/DDBJ whole genome shotgun (WGS) entry which is preliminary data.</text>
</comment>
<evidence type="ECO:0000256" key="2">
    <source>
        <dbReference type="ARBA" id="ARBA00023002"/>
    </source>
</evidence>
<sequence>MNTMKQEGQGRIAVVLGGANGIGAATCQKLYDYGWKLVVADIDYQAARDLAASIKGDPIRIDILDAQSIAQAAQHIESQIGPVHALVNSAAIFQPQVRPEDLPLEVWERIVNSAYRGTYVSCVEFGKRMALRGEGSIVNISSMVGQRPNHGHAYYSAKAAVNMLTEGMAGEWGRSGVRVNAVSPGFVGVPRMLENIEKGERYAISPIEVSALGRLVEPREVAEAIAFLLSDRASAITGTNLPVDAGVLATNGWLVHGGVPAARKASAV</sequence>
<dbReference type="AlphaFoldDB" id="A0A4Q7VQA9"/>
<name>A0A4Q7VQA9_9BURK</name>